<dbReference type="Pfam" id="PF00361">
    <property type="entry name" value="Proton_antipo_M"/>
    <property type="match status" value="1"/>
</dbReference>
<organism evidence="7">
    <name type="scientific">marine metagenome</name>
    <dbReference type="NCBI Taxonomy" id="408172"/>
    <lineage>
        <taxon>unclassified sequences</taxon>
        <taxon>metagenomes</taxon>
        <taxon>ecological metagenomes</taxon>
    </lineage>
</organism>
<evidence type="ECO:0000256" key="2">
    <source>
        <dbReference type="ARBA" id="ARBA00022692"/>
    </source>
</evidence>
<keyword evidence="3 5" id="KW-1133">Transmembrane helix</keyword>
<accession>A0A382HNK4</accession>
<gene>
    <name evidence="7" type="ORF">METZ01_LOCUS241529</name>
</gene>
<dbReference type="GO" id="GO:0016020">
    <property type="term" value="C:membrane"/>
    <property type="evidence" value="ECO:0007669"/>
    <property type="project" value="UniProtKB-SubCell"/>
</dbReference>
<proteinExistence type="predicted"/>
<evidence type="ECO:0000256" key="5">
    <source>
        <dbReference type="SAM" id="Phobius"/>
    </source>
</evidence>
<evidence type="ECO:0000256" key="3">
    <source>
        <dbReference type="ARBA" id="ARBA00022989"/>
    </source>
</evidence>
<feature type="transmembrane region" description="Helical" evidence="5">
    <location>
        <begin position="161"/>
        <end position="184"/>
    </location>
</feature>
<feature type="domain" description="NADH:quinone oxidoreductase/Mrp antiporter transmembrane" evidence="6">
    <location>
        <begin position="87"/>
        <end position="238"/>
    </location>
</feature>
<evidence type="ECO:0000313" key="7">
    <source>
        <dbReference type="EMBL" id="SVB88675.1"/>
    </source>
</evidence>
<name>A0A382HNK4_9ZZZZ</name>
<dbReference type="EMBL" id="UINC01062243">
    <property type="protein sequence ID" value="SVB88675.1"/>
    <property type="molecule type" value="Genomic_DNA"/>
</dbReference>
<sequence>LSSLGLAVSSAVLVYQWIFMETGQYVFFETLIFDKFYILFALTLNLVSLVIILAFSDYILRKINFISEFLSLLLLSLIGSTFVIMSVDFITIYLSLELASLPIIALIAFGRGKFSLEASFKYLILASFSTGIFLFGLVYLYGSTGSLELMNIQISTISPSLIIGLVFLFIGVAFKLSIAPWHMWTPDTYQGSPMPIVTYLSTVSKIAGFALIIRIFMHLFSYEFDKNNIIIFLSIISV</sequence>
<feature type="non-terminal residue" evidence="7">
    <location>
        <position position="1"/>
    </location>
</feature>
<reference evidence="7" key="1">
    <citation type="submission" date="2018-05" db="EMBL/GenBank/DDBJ databases">
        <authorList>
            <person name="Lanie J.A."/>
            <person name="Ng W.-L."/>
            <person name="Kazmierczak K.M."/>
            <person name="Andrzejewski T.M."/>
            <person name="Davidsen T.M."/>
            <person name="Wayne K.J."/>
            <person name="Tettelin H."/>
            <person name="Glass J.I."/>
            <person name="Rusch D."/>
            <person name="Podicherti R."/>
            <person name="Tsui H.-C.T."/>
            <person name="Winkler M.E."/>
        </authorList>
    </citation>
    <scope>NUCLEOTIDE SEQUENCE</scope>
</reference>
<comment type="subcellular location">
    <subcellularLocation>
        <location evidence="1">Membrane</location>
        <topology evidence="1">Multi-pass membrane protein</topology>
    </subcellularLocation>
</comment>
<feature type="transmembrane region" description="Helical" evidence="5">
    <location>
        <begin position="36"/>
        <end position="56"/>
    </location>
</feature>
<dbReference type="InterPro" id="IPR001750">
    <property type="entry name" value="ND/Mrp_TM"/>
</dbReference>
<evidence type="ECO:0000259" key="6">
    <source>
        <dbReference type="Pfam" id="PF00361"/>
    </source>
</evidence>
<feature type="non-terminal residue" evidence="7">
    <location>
        <position position="238"/>
    </location>
</feature>
<evidence type="ECO:0000256" key="4">
    <source>
        <dbReference type="ARBA" id="ARBA00023136"/>
    </source>
</evidence>
<feature type="transmembrane region" description="Helical" evidence="5">
    <location>
        <begin position="63"/>
        <end position="84"/>
    </location>
</feature>
<evidence type="ECO:0000256" key="1">
    <source>
        <dbReference type="ARBA" id="ARBA00004141"/>
    </source>
</evidence>
<keyword evidence="4 5" id="KW-0472">Membrane</keyword>
<dbReference type="AlphaFoldDB" id="A0A382HNK4"/>
<keyword evidence="2 5" id="KW-0812">Transmembrane</keyword>
<dbReference type="PANTHER" id="PTHR22773">
    <property type="entry name" value="NADH DEHYDROGENASE"/>
    <property type="match status" value="1"/>
</dbReference>
<feature type="transmembrane region" description="Helical" evidence="5">
    <location>
        <begin position="196"/>
        <end position="217"/>
    </location>
</feature>
<protein>
    <recommendedName>
        <fullName evidence="6">NADH:quinone oxidoreductase/Mrp antiporter transmembrane domain-containing protein</fullName>
    </recommendedName>
</protein>
<feature type="transmembrane region" description="Helical" evidence="5">
    <location>
        <begin position="122"/>
        <end position="141"/>
    </location>
</feature>
<feature type="transmembrane region" description="Helical" evidence="5">
    <location>
        <begin position="90"/>
        <end position="110"/>
    </location>
</feature>